<evidence type="ECO:0000256" key="5">
    <source>
        <dbReference type="ARBA" id="ARBA00022741"/>
    </source>
</evidence>
<keyword evidence="12" id="KW-1185">Reference proteome</keyword>
<dbReference type="PIRSF" id="PIRSF001554">
    <property type="entry name" value="SucCS_beta"/>
    <property type="match status" value="1"/>
</dbReference>
<keyword evidence="4" id="KW-0479">Metal-binding</keyword>
<keyword evidence="5" id="KW-0547">Nucleotide-binding</keyword>
<organism evidence="11 12">
    <name type="scientific">Sporothrix bragantina</name>
    <dbReference type="NCBI Taxonomy" id="671064"/>
    <lineage>
        <taxon>Eukaryota</taxon>
        <taxon>Fungi</taxon>
        <taxon>Dikarya</taxon>
        <taxon>Ascomycota</taxon>
        <taxon>Pezizomycotina</taxon>
        <taxon>Sordariomycetes</taxon>
        <taxon>Sordariomycetidae</taxon>
        <taxon>Ophiostomatales</taxon>
        <taxon>Ophiostomataceae</taxon>
        <taxon>Sporothrix</taxon>
    </lineage>
</organism>
<keyword evidence="8" id="KW-0809">Transit peptide</keyword>
<evidence type="ECO:0000256" key="1">
    <source>
        <dbReference type="ARBA" id="ARBA00005064"/>
    </source>
</evidence>
<dbReference type="PANTHER" id="PTHR11815:SF1">
    <property type="entry name" value="SUCCINATE--COA LIGASE [ADP-FORMING] SUBUNIT BETA, MITOCHONDRIAL"/>
    <property type="match status" value="1"/>
</dbReference>
<dbReference type="Pfam" id="PF08442">
    <property type="entry name" value="ATP-grasp_2"/>
    <property type="match status" value="1"/>
</dbReference>
<dbReference type="EMBL" id="CAWUHC010000093">
    <property type="protein sequence ID" value="CAK7231241.1"/>
    <property type="molecule type" value="Genomic_DNA"/>
</dbReference>
<feature type="domain" description="ATP-grasp fold succinyl-CoA synthetase-type" evidence="10">
    <location>
        <begin position="29"/>
        <end position="243"/>
    </location>
</feature>
<dbReference type="InterPro" id="IPR013815">
    <property type="entry name" value="ATP_grasp_subdomain_1"/>
</dbReference>
<evidence type="ECO:0000256" key="4">
    <source>
        <dbReference type="ARBA" id="ARBA00022723"/>
    </source>
</evidence>
<keyword evidence="7" id="KW-0460">Magnesium</keyword>
<evidence type="ECO:0000313" key="11">
    <source>
        <dbReference type="EMBL" id="CAK7231241.1"/>
    </source>
</evidence>
<reference evidence="11 12" key="1">
    <citation type="submission" date="2024-01" db="EMBL/GenBank/DDBJ databases">
        <authorList>
            <person name="Allen C."/>
            <person name="Tagirdzhanova G."/>
        </authorList>
    </citation>
    <scope>NUCLEOTIDE SEQUENCE [LARGE SCALE GENOMIC DNA]</scope>
</reference>
<comment type="pathway">
    <text evidence="1">Carbohydrate metabolism; tricarboxylic acid cycle; succinate from succinyl-CoA (ligase route): step 1/1.</text>
</comment>
<dbReference type="Proteomes" id="UP001642406">
    <property type="component" value="Unassembled WGS sequence"/>
</dbReference>
<evidence type="ECO:0000256" key="8">
    <source>
        <dbReference type="ARBA" id="ARBA00022946"/>
    </source>
</evidence>
<dbReference type="PROSITE" id="PS01217">
    <property type="entry name" value="SUCCINYL_COA_LIG_3"/>
    <property type="match status" value="1"/>
</dbReference>
<dbReference type="SUPFAM" id="SSF52210">
    <property type="entry name" value="Succinyl-CoA synthetase domains"/>
    <property type="match status" value="1"/>
</dbReference>
<evidence type="ECO:0000256" key="3">
    <source>
        <dbReference type="ARBA" id="ARBA00022598"/>
    </source>
</evidence>
<protein>
    <recommendedName>
        <fullName evidence="13">Succinyl-CoA synthetase beta chain</fullName>
    </recommendedName>
</protein>
<name>A0ABP0CIM1_9PEZI</name>
<dbReference type="InterPro" id="IPR005809">
    <property type="entry name" value="Succ_CoA_ligase-like_bsu"/>
</dbReference>
<comment type="caution">
    <text evidence="11">The sequence shown here is derived from an EMBL/GenBank/DDBJ whole genome shotgun (WGS) entry which is preliminary data.</text>
</comment>
<proteinExistence type="predicted"/>
<dbReference type="NCBIfam" id="NF001913">
    <property type="entry name" value="PRK00696.1"/>
    <property type="match status" value="1"/>
</dbReference>
<evidence type="ECO:0000256" key="6">
    <source>
        <dbReference type="ARBA" id="ARBA00022840"/>
    </source>
</evidence>
<evidence type="ECO:0008006" key="13">
    <source>
        <dbReference type="Google" id="ProtNLM"/>
    </source>
</evidence>
<dbReference type="SUPFAM" id="SSF56059">
    <property type="entry name" value="Glutathione synthetase ATP-binding domain-like"/>
    <property type="match status" value="1"/>
</dbReference>
<dbReference type="InterPro" id="IPR017866">
    <property type="entry name" value="Succ-CoA_synthase_bsu_CS"/>
</dbReference>
<dbReference type="Gene3D" id="3.30.470.20">
    <property type="entry name" value="ATP-grasp fold, B domain"/>
    <property type="match status" value="1"/>
</dbReference>
<evidence type="ECO:0000259" key="10">
    <source>
        <dbReference type="Pfam" id="PF08442"/>
    </source>
</evidence>
<dbReference type="Gene3D" id="3.30.1490.20">
    <property type="entry name" value="ATP-grasp fold, A domain"/>
    <property type="match status" value="1"/>
</dbReference>
<dbReference type="InterPro" id="IPR005811">
    <property type="entry name" value="SUCC_ACL_C"/>
</dbReference>
<evidence type="ECO:0000313" key="12">
    <source>
        <dbReference type="Proteomes" id="UP001642406"/>
    </source>
</evidence>
<evidence type="ECO:0000256" key="2">
    <source>
        <dbReference type="ARBA" id="ARBA00022532"/>
    </source>
</evidence>
<accession>A0ABP0CIM1</accession>
<dbReference type="Gene3D" id="3.40.50.261">
    <property type="entry name" value="Succinyl-CoA synthetase domains"/>
    <property type="match status" value="1"/>
</dbReference>
<dbReference type="InterPro" id="IPR016102">
    <property type="entry name" value="Succinyl-CoA_synth-like"/>
</dbReference>
<sequence length="438" mass="46804">MASRTLTRALPRQKTITSHLQQQVRRLSLQEYQSQGLLKEFGIPVPAGRVASTPAEVRQAIDGLGAGGHGVLKSQILKGGRGKGTFLNGLKGGIQVVQSADAGEAIASRMLGQRLQTKQTAAGQALAVNKLYVVEPVPHTEEWYLAMTIDRETYRPTIVLSPTGGGVDIEAVARDHPEQLFTFPFQYTAGITDALCEEIASTLNSRGVSPGATQLQQLREVLEKLHALFVAKDATLLEINPLAVTEKGSFVALDAKFTIDNAAERRQPELFKESQEDAAASADISLEADEAEAAKYGLVYVRMDGSIGNVVNGAGLAMATNDAIALYGGKSANFLDAGGQATKETMVQAFRIILRDPRVNVVLVNIYGGIIDCTMITDSILAMANELGPLKVPVVVRLQGTNSAEGLRKLEAASLQGFYVEADFGEAAKKAVELSEKK</sequence>
<keyword evidence="2" id="KW-0816">Tricarboxylic acid cycle</keyword>
<feature type="domain" description="ATP-citrate synthase/succinyl-CoA ligase C-terminal" evidence="9">
    <location>
        <begin position="310"/>
        <end position="414"/>
    </location>
</feature>
<keyword evidence="3" id="KW-0436">Ligase</keyword>
<keyword evidence="6" id="KW-0067">ATP-binding</keyword>
<gene>
    <name evidence="11" type="ORF">SBRCBS47491_007864</name>
</gene>
<dbReference type="Pfam" id="PF00549">
    <property type="entry name" value="Ligase_CoA"/>
    <property type="match status" value="1"/>
</dbReference>
<dbReference type="InterPro" id="IPR013650">
    <property type="entry name" value="ATP-grasp_succ-CoA_synth-type"/>
</dbReference>
<dbReference type="PANTHER" id="PTHR11815">
    <property type="entry name" value="SUCCINYL-COA SYNTHETASE BETA CHAIN"/>
    <property type="match status" value="1"/>
</dbReference>
<evidence type="ECO:0000256" key="7">
    <source>
        <dbReference type="ARBA" id="ARBA00022842"/>
    </source>
</evidence>
<evidence type="ECO:0000259" key="9">
    <source>
        <dbReference type="Pfam" id="PF00549"/>
    </source>
</evidence>